<evidence type="ECO:0000313" key="3">
    <source>
        <dbReference type="EMBL" id="BAU84923.1"/>
    </source>
</evidence>
<feature type="compositionally biased region" description="Low complexity" evidence="1">
    <location>
        <begin position="29"/>
        <end position="43"/>
    </location>
</feature>
<evidence type="ECO:0000256" key="2">
    <source>
        <dbReference type="SAM" id="SignalP"/>
    </source>
</evidence>
<dbReference type="KEGG" id="slau:SLA_4034"/>
<evidence type="ECO:0000313" key="4">
    <source>
        <dbReference type="Proteomes" id="UP000217676"/>
    </source>
</evidence>
<sequence>MRSKALRTVAAGGVATVLALGVACGNSNPAPAASPTSTATATADRGVPLYPGATQTRHTGSTTLLSTDDSVKQVGDFYADALSRDGWKTISKYVGDYSANIVARRGHDGVTVQVTPLGSHTAISVSTYPTG</sequence>
<accession>A0A160P341</accession>
<dbReference type="PROSITE" id="PS51257">
    <property type="entry name" value="PROKAR_LIPOPROTEIN"/>
    <property type="match status" value="1"/>
</dbReference>
<protein>
    <recommendedName>
        <fullName evidence="5">Lipoprotein</fullName>
    </recommendedName>
</protein>
<proteinExistence type="predicted"/>
<name>A0A160P341_STRLU</name>
<gene>
    <name evidence="3" type="ORF">SLA_4034</name>
</gene>
<feature type="signal peptide" evidence="2">
    <location>
        <begin position="1"/>
        <end position="32"/>
    </location>
</feature>
<organism evidence="3 4">
    <name type="scientific">Streptomyces laurentii</name>
    <dbReference type="NCBI Taxonomy" id="39478"/>
    <lineage>
        <taxon>Bacteria</taxon>
        <taxon>Bacillati</taxon>
        <taxon>Actinomycetota</taxon>
        <taxon>Actinomycetes</taxon>
        <taxon>Kitasatosporales</taxon>
        <taxon>Streptomycetaceae</taxon>
        <taxon>Streptomyces</taxon>
    </lineage>
</organism>
<dbReference type="AlphaFoldDB" id="A0A160P341"/>
<evidence type="ECO:0000256" key="1">
    <source>
        <dbReference type="SAM" id="MobiDB-lite"/>
    </source>
</evidence>
<dbReference type="EMBL" id="AP017424">
    <property type="protein sequence ID" value="BAU84923.1"/>
    <property type="molecule type" value="Genomic_DNA"/>
</dbReference>
<keyword evidence="4" id="KW-1185">Reference proteome</keyword>
<reference evidence="3 4" key="1">
    <citation type="journal article" date="2016" name="Genome Announc.">
        <title>Complete Genome Sequence of Thiostrepton-Producing Streptomyces laurentii ATCC 31255.</title>
        <authorList>
            <person name="Doi K."/>
            <person name="Fujino Y."/>
            <person name="Nagayoshi Y."/>
            <person name="Ohshima T."/>
            <person name="Ogata S."/>
        </authorList>
    </citation>
    <scope>NUCLEOTIDE SEQUENCE [LARGE SCALE GENOMIC DNA]</scope>
    <source>
        <strain evidence="3 4">ATCC 31255</strain>
    </source>
</reference>
<keyword evidence="2" id="KW-0732">Signal</keyword>
<feature type="chain" id="PRO_5007818144" description="Lipoprotein" evidence="2">
    <location>
        <begin position="33"/>
        <end position="131"/>
    </location>
</feature>
<evidence type="ECO:0008006" key="5">
    <source>
        <dbReference type="Google" id="ProtNLM"/>
    </source>
</evidence>
<feature type="region of interest" description="Disordered" evidence="1">
    <location>
        <begin position="29"/>
        <end position="62"/>
    </location>
</feature>
<dbReference type="Proteomes" id="UP000217676">
    <property type="component" value="Chromosome"/>
</dbReference>